<dbReference type="OrthoDB" id="203099at2759"/>
<dbReference type="EMBL" id="BFAA01092284">
    <property type="protein sequence ID" value="GCB84821.1"/>
    <property type="molecule type" value="Genomic_DNA"/>
</dbReference>
<sequence>MGYGLVEIPRSYWNAARGGHLLTKTQFKVAKLMTEKADAEETLEDVMEEVRKLNETVKYNHPLRKYVDTIMRKVSLNETPSEDKTLE</sequence>
<dbReference type="Pfam" id="PF04791">
    <property type="entry name" value="LMBR1"/>
    <property type="match status" value="1"/>
</dbReference>
<proteinExistence type="inferred from homology"/>
<evidence type="ECO:0000256" key="1">
    <source>
        <dbReference type="ARBA" id="ARBA00004141"/>
    </source>
</evidence>
<keyword evidence="6" id="KW-0175">Coiled coil</keyword>
<keyword evidence="3" id="KW-0812">Transmembrane</keyword>
<dbReference type="GO" id="GO:0071875">
    <property type="term" value="P:adrenergic receptor signaling pathway"/>
    <property type="evidence" value="ECO:0007669"/>
    <property type="project" value="TreeGrafter"/>
</dbReference>
<feature type="coiled-coil region" evidence="6">
    <location>
        <begin position="29"/>
        <end position="56"/>
    </location>
</feature>
<evidence type="ECO:0000313" key="7">
    <source>
        <dbReference type="EMBL" id="GCB84821.1"/>
    </source>
</evidence>
<dbReference type="InterPro" id="IPR051584">
    <property type="entry name" value="GPCR-associated_LMBR1"/>
</dbReference>
<keyword evidence="4" id="KW-1133">Transmembrane helix</keyword>
<protein>
    <submittedName>
        <fullName evidence="7">Uncharacterized protein</fullName>
    </submittedName>
</protein>
<dbReference type="GO" id="GO:0016020">
    <property type="term" value="C:membrane"/>
    <property type="evidence" value="ECO:0007669"/>
    <property type="project" value="UniProtKB-SubCell"/>
</dbReference>
<accession>A0A401QHD8</accession>
<evidence type="ECO:0000256" key="4">
    <source>
        <dbReference type="ARBA" id="ARBA00022989"/>
    </source>
</evidence>
<comment type="caution">
    <text evidence="7">The sequence shown here is derived from an EMBL/GenBank/DDBJ whole genome shotgun (WGS) entry which is preliminary data.</text>
</comment>
<evidence type="ECO:0000256" key="3">
    <source>
        <dbReference type="ARBA" id="ARBA00022692"/>
    </source>
</evidence>
<evidence type="ECO:0000256" key="6">
    <source>
        <dbReference type="SAM" id="Coils"/>
    </source>
</evidence>
<dbReference type="PANTHER" id="PTHR21355:SF0">
    <property type="entry name" value="G-PROTEIN COUPLED RECEPTOR-ASSOCIATED PROTEIN LMBRD2"/>
    <property type="match status" value="1"/>
</dbReference>
<reference evidence="7 8" key="1">
    <citation type="journal article" date="2018" name="Nat. Ecol. Evol.">
        <title>Shark genomes provide insights into elasmobranch evolution and the origin of vertebrates.</title>
        <authorList>
            <person name="Hara Y"/>
            <person name="Yamaguchi K"/>
            <person name="Onimaru K"/>
            <person name="Kadota M"/>
            <person name="Koyanagi M"/>
            <person name="Keeley SD"/>
            <person name="Tatsumi K"/>
            <person name="Tanaka K"/>
            <person name="Motone F"/>
            <person name="Kageyama Y"/>
            <person name="Nozu R"/>
            <person name="Adachi N"/>
            <person name="Nishimura O"/>
            <person name="Nakagawa R"/>
            <person name="Tanegashima C"/>
            <person name="Kiyatake I"/>
            <person name="Matsumoto R"/>
            <person name="Murakumo K"/>
            <person name="Nishida K"/>
            <person name="Terakita A"/>
            <person name="Kuratani S"/>
            <person name="Sato K"/>
            <person name="Hyodo S Kuraku.S."/>
        </authorList>
    </citation>
    <scope>NUCLEOTIDE SEQUENCE [LARGE SCALE GENOMIC DNA]</scope>
</reference>
<dbReference type="InterPro" id="IPR006876">
    <property type="entry name" value="LMBR1-like_membr_prot"/>
</dbReference>
<evidence type="ECO:0000313" key="8">
    <source>
        <dbReference type="Proteomes" id="UP000288216"/>
    </source>
</evidence>
<name>A0A401QHD8_SCYTO</name>
<evidence type="ECO:0000256" key="2">
    <source>
        <dbReference type="ARBA" id="ARBA00010487"/>
    </source>
</evidence>
<dbReference type="Proteomes" id="UP000288216">
    <property type="component" value="Unassembled WGS sequence"/>
</dbReference>
<comment type="subcellular location">
    <subcellularLocation>
        <location evidence="1">Membrane</location>
        <topology evidence="1">Multi-pass membrane protein</topology>
    </subcellularLocation>
</comment>
<keyword evidence="5" id="KW-0472">Membrane</keyword>
<comment type="similarity">
    <text evidence="2">Belongs to the LIMR family.</text>
</comment>
<organism evidence="7 8">
    <name type="scientific">Scyliorhinus torazame</name>
    <name type="common">Cloudy catshark</name>
    <name type="synonym">Catulus torazame</name>
    <dbReference type="NCBI Taxonomy" id="75743"/>
    <lineage>
        <taxon>Eukaryota</taxon>
        <taxon>Metazoa</taxon>
        <taxon>Chordata</taxon>
        <taxon>Craniata</taxon>
        <taxon>Vertebrata</taxon>
        <taxon>Chondrichthyes</taxon>
        <taxon>Elasmobranchii</taxon>
        <taxon>Galeomorphii</taxon>
        <taxon>Galeoidea</taxon>
        <taxon>Carcharhiniformes</taxon>
        <taxon>Scyliorhinidae</taxon>
        <taxon>Scyliorhinus</taxon>
    </lineage>
</organism>
<dbReference type="PANTHER" id="PTHR21355">
    <property type="entry name" value="G-PROTEIN COUPLED RECEPTOR-ASSOCIATED PROTEIN LMBRD2"/>
    <property type="match status" value="1"/>
</dbReference>
<evidence type="ECO:0000256" key="5">
    <source>
        <dbReference type="ARBA" id="ARBA00023136"/>
    </source>
</evidence>
<keyword evidence="8" id="KW-1185">Reference proteome</keyword>
<gene>
    <name evidence="7" type="ORF">scyTo_0025409</name>
</gene>
<dbReference type="AlphaFoldDB" id="A0A401QHD8"/>